<dbReference type="Gene3D" id="3.30.450.40">
    <property type="match status" value="1"/>
</dbReference>
<name>A0A3E1R797_9BURK</name>
<dbReference type="Proteomes" id="UP000260665">
    <property type="component" value="Unassembled WGS sequence"/>
</dbReference>
<evidence type="ECO:0008006" key="8">
    <source>
        <dbReference type="Google" id="ProtNLM"/>
    </source>
</evidence>
<evidence type="ECO:0000313" key="7">
    <source>
        <dbReference type="Proteomes" id="UP000260665"/>
    </source>
</evidence>
<gene>
    <name evidence="6" type="ORF">DIC66_19230</name>
</gene>
<feature type="domain" description="HTH iclR-type" evidence="4">
    <location>
        <begin position="61"/>
        <end position="123"/>
    </location>
</feature>
<dbReference type="PANTHER" id="PTHR30136">
    <property type="entry name" value="HELIX-TURN-HELIX TRANSCRIPTIONAL REGULATOR, ICLR FAMILY"/>
    <property type="match status" value="1"/>
</dbReference>
<dbReference type="InterPro" id="IPR029016">
    <property type="entry name" value="GAF-like_dom_sf"/>
</dbReference>
<comment type="caution">
    <text evidence="6">The sequence shown here is derived from an EMBL/GenBank/DDBJ whole genome shotgun (WGS) entry which is preliminary data.</text>
</comment>
<dbReference type="Gene3D" id="1.10.10.10">
    <property type="entry name" value="Winged helix-like DNA-binding domain superfamily/Winged helix DNA-binding domain"/>
    <property type="match status" value="1"/>
</dbReference>
<evidence type="ECO:0000256" key="1">
    <source>
        <dbReference type="ARBA" id="ARBA00023015"/>
    </source>
</evidence>
<dbReference type="InterPro" id="IPR014757">
    <property type="entry name" value="Tscrpt_reg_IclR_C"/>
</dbReference>
<evidence type="ECO:0000256" key="3">
    <source>
        <dbReference type="ARBA" id="ARBA00023163"/>
    </source>
</evidence>
<dbReference type="PROSITE" id="PS51078">
    <property type="entry name" value="ICLR_ED"/>
    <property type="match status" value="1"/>
</dbReference>
<evidence type="ECO:0000259" key="4">
    <source>
        <dbReference type="PROSITE" id="PS51077"/>
    </source>
</evidence>
<dbReference type="SMART" id="SM00346">
    <property type="entry name" value="HTH_ICLR"/>
    <property type="match status" value="1"/>
</dbReference>
<dbReference type="SUPFAM" id="SSF55781">
    <property type="entry name" value="GAF domain-like"/>
    <property type="match status" value="1"/>
</dbReference>
<feature type="domain" description="IclR-ED" evidence="5">
    <location>
        <begin position="124"/>
        <end position="306"/>
    </location>
</feature>
<dbReference type="InterPro" id="IPR005471">
    <property type="entry name" value="Tscrpt_reg_IclR_N"/>
</dbReference>
<dbReference type="GO" id="GO:0045892">
    <property type="term" value="P:negative regulation of DNA-templated transcription"/>
    <property type="evidence" value="ECO:0007669"/>
    <property type="project" value="TreeGrafter"/>
</dbReference>
<evidence type="ECO:0000256" key="2">
    <source>
        <dbReference type="ARBA" id="ARBA00023125"/>
    </source>
</evidence>
<dbReference type="SUPFAM" id="SSF46785">
    <property type="entry name" value="Winged helix' DNA-binding domain"/>
    <property type="match status" value="1"/>
</dbReference>
<keyword evidence="3" id="KW-0804">Transcription</keyword>
<dbReference type="PROSITE" id="PS51077">
    <property type="entry name" value="HTH_ICLR"/>
    <property type="match status" value="1"/>
</dbReference>
<protein>
    <recommendedName>
        <fullName evidence="8">IclR family transcriptional regulator</fullName>
    </recommendedName>
</protein>
<accession>A0A3E1R797</accession>
<dbReference type="GO" id="GO:0003677">
    <property type="term" value="F:DNA binding"/>
    <property type="evidence" value="ECO:0007669"/>
    <property type="project" value="UniProtKB-KW"/>
</dbReference>
<dbReference type="InterPro" id="IPR036388">
    <property type="entry name" value="WH-like_DNA-bd_sf"/>
</dbReference>
<proteinExistence type="predicted"/>
<reference evidence="6 7" key="1">
    <citation type="submission" date="2018-05" db="EMBL/GenBank/DDBJ databases">
        <title>Rhodoferax soyangensis sp.nov., isolated from an oligotrophic freshwater lake.</title>
        <authorList>
            <person name="Park M."/>
        </authorList>
    </citation>
    <scope>NUCLEOTIDE SEQUENCE [LARGE SCALE GENOMIC DNA]</scope>
    <source>
        <strain evidence="6 7">IMCC26218</strain>
    </source>
</reference>
<dbReference type="Pfam" id="PF09339">
    <property type="entry name" value="HTH_IclR"/>
    <property type="match status" value="1"/>
</dbReference>
<evidence type="ECO:0000313" key="6">
    <source>
        <dbReference type="EMBL" id="RFO95248.1"/>
    </source>
</evidence>
<sequence>MGAGSGYKSPARTNEWTWRHCPRYTSCSGQKLDLETINMNTTAANAPVLEEDAAPSQTEYMKSLRTGLRVLLCFENSKRDLGVTDIALRTGLAKSQVSKIMSALVDSGLVEQDPATRTYHIGQRSYLLGSRYTTHDTLCQAATPVMRELLNSTGHSIRLSIPHRDQSLYLIGLEGPQFIDTGWHSGNCVPMGASSAGRILIAFMEPAERERILNIAVPAITPETVTDMAEIAKIVQQGRETGYVVQRNETSIGLGVISVPLFTENQKVIGALGAAFPAHFLSTKEEQDLIRALHASARSISQRLGCAVYPVRALPPAAS</sequence>
<keyword evidence="2" id="KW-0238">DNA-binding</keyword>
<dbReference type="AlphaFoldDB" id="A0A3E1R797"/>
<organism evidence="6 7">
    <name type="scientific">Rhodoferax lacus</name>
    <dbReference type="NCBI Taxonomy" id="2184758"/>
    <lineage>
        <taxon>Bacteria</taxon>
        <taxon>Pseudomonadati</taxon>
        <taxon>Pseudomonadota</taxon>
        <taxon>Betaproteobacteria</taxon>
        <taxon>Burkholderiales</taxon>
        <taxon>Comamonadaceae</taxon>
        <taxon>Rhodoferax</taxon>
    </lineage>
</organism>
<dbReference type="GO" id="GO:0003700">
    <property type="term" value="F:DNA-binding transcription factor activity"/>
    <property type="evidence" value="ECO:0007669"/>
    <property type="project" value="TreeGrafter"/>
</dbReference>
<keyword evidence="7" id="KW-1185">Reference proteome</keyword>
<dbReference type="EMBL" id="QFZK01000019">
    <property type="protein sequence ID" value="RFO95248.1"/>
    <property type="molecule type" value="Genomic_DNA"/>
</dbReference>
<evidence type="ECO:0000259" key="5">
    <source>
        <dbReference type="PROSITE" id="PS51078"/>
    </source>
</evidence>
<dbReference type="InterPro" id="IPR050707">
    <property type="entry name" value="HTH_MetabolicPath_Reg"/>
</dbReference>
<dbReference type="FunFam" id="1.10.10.10:FF:000056">
    <property type="entry name" value="IclR family transcriptional regulator"/>
    <property type="match status" value="1"/>
</dbReference>
<dbReference type="Pfam" id="PF01614">
    <property type="entry name" value="IclR_C"/>
    <property type="match status" value="1"/>
</dbReference>
<dbReference type="PANTHER" id="PTHR30136:SF24">
    <property type="entry name" value="HTH-TYPE TRANSCRIPTIONAL REPRESSOR ALLR"/>
    <property type="match status" value="1"/>
</dbReference>
<dbReference type="InterPro" id="IPR036390">
    <property type="entry name" value="WH_DNA-bd_sf"/>
</dbReference>
<keyword evidence="1" id="KW-0805">Transcription regulation</keyword>